<gene>
    <name evidence="3" type="ORF">LK996_16430</name>
</gene>
<dbReference type="SUPFAM" id="SSF52402">
    <property type="entry name" value="Adenine nucleotide alpha hydrolases-like"/>
    <property type="match status" value="2"/>
</dbReference>
<comment type="similarity">
    <text evidence="1">Belongs to the universal stress protein A family.</text>
</comment>
<evidence type="ECO:0000313" key="3">
    <source>
        <dbReference type="EMBL" id="MCC8364659.1"/>
    </source>
</evidence>
<dbReference type="InterPro" id="IPR006015">
    <property type="entry name" value="Universal_stress_UspA"/>
</dbReference>
<evidence type="ECO:0000259" key="2">
    <source>
        <dbReference type="Pfam" id="PF00582"/>
    </source>
</evidence>
<dbReference type="PANTHER" id="PTHR46268">
    <property type="entry name" value="STRESS RESPONSE PROTEIN NHAX"/>
    <property type="match status" value="1"/>
</dbReference>
<keyword evidence="4" id="KW-1185">Reference proteome</keyword>
<feature type="domain" description="UspA" evidence="2">
    <location>
        <begin position="149"/>
        <end position="269"/>
    </location>
</feature>
<evidence type="ECO:0000256" key="1">
    <source>
        <dbReference type="ARBA" id="ARBA00008791"/>
    </source>
</evidence>
<organism evidence="3 4">
    <name type="scientific">Noviluteimonas lactosilytica</name>
    <dbReference type="NCBI Taxonomy" id="2888523"/>
    <lineage>
        <taxon>Bacteria</taxon>
        <taxon>Pseudomonadati</taxon>
        <taxon>Pseudomonadota</taxon>
        <taxon>Gammaproteobacteria</taxon>
        <taxon>Lysobacterales</taxon>
        <taxon>Lysobacteraceae</taxon>
        <taxon>Noviluteimonas</taxon>
    </lineage>
</organism>
<sequence>MQDILVHVTSYSPWSHATVFAARLAAQLRANLTGLWCEEPLPAVFIGETPPMVRLEEDVQRNLQHARALSTPFRNWTSSHGVADSDWLACESMPARALRHVGSWHDLLVLGSGPDVPWGGETQLADAIVGAQRPVMVVPESRLQDPRMERIAVAWDGSASAMRALHAALPVLTRSTRVIFLHDDAPPVAPAGLPPFDLDRFASRHRLPIERAMFTTQSSTTGGALLSGAMAANADLLVMGAFGHSRTREWVLGGVSRHMLAHSPIPLLMQH</sequence>
<dbReference type="Proteomes" id="UP001165293">
    <property type="component" value="Unassembled WGS sequence"/>
</dbReference>
<name>A0ABS8JME9_9GAMM</name>
<dbReference type="Pfam" id="PF00582">
    <property type="entry name" value="Usp"/>
    <property type="match status" value="1"/>
</dbReference>
<dbReference type="CDD" id="cd00293">
    <property type="entry name" value="USP-like"/>
    <property type="match status" value="1"/>
</dbReference>
<reference evidence="3" key="1">
    <citation type="submission" date="2021-10" db="EMBL/GenBank/DDBJ databases">
        <authorList>
            <person name="Lyu M."/>
            <person name="Wang X."/>
            <person name="Meng X."/>
            <person name="Xu K."/>
        </authorList>
    </citation>
    <scope>NUCLEOTIDE SEQUENCE</scope>
    <source>
        <strain evidence="3">A6</strain>
    </source>
</reference>
<dbReference type="PRINTS" id="PR01438">
    <property type="entry name" value="UNVRSLSTRESS"/>
</dbReference>
<dbReference type="Gene3D" id="3.40.50.12370">
    <property type="match status" value="1"/>
</dbReference>
<proteinExistence type="inferred from homology"/>
<dbReference type="EMBL" id="JAJGAK010000006">
    <property type="protein sequence ID" value="MCC8364659.1"/>
    <property type="molecule type" value="Genomic_DNA"/>
</dbReference>
<dbReference type="PANTHER" id="PTHR46268:SF15">
    <property type="entry name" value="UNIVERSAL STRESS PROTEIN HP_0031"/>
    <property type="match status" value="1"/>
</dbReference>
<protein>
    <submittedName>
        <fullName evidence="3">Universal stress protein</fullName>
    </submittedName>
</protein>
<comment type="caution">
    <text evidence="3">The sequence shown here is derived from an EMBL/GenBank/DDBJ whole genome shotgun (WGS) entry which is preliminary data.</text>
</comment>
<evidence type="ECO:0000313" key="4">
    <source>
        <dbReference type="Proteomes" id="UP001165293"/>
    </source>
</evidence>
<accession>A0ABS8JME9</accession>
<dbReference type="RefSeq" id="WP_230528460.1">
    <property type="nucleotide sequence ID" value="NZ_JAJGAK010000006.1"/>
</dbReference>
<dbReference type="InterPro" id="IPR006016">
    <property type="entry name" value="UspA"/>
</dbReference>